<evidence type="ECO:0000313" key="4">
    <source>
        <dbReference type="Proteomes" id="UP001499974"/>
    </source>
</evidence>
<keyword evidence="2" id="KW-1133">Transmembrane helix</keyword>
<gene>
    <name evidence="3" type="ORF">GCM10023349_21040</name>
</gene>
<dbReference type="EMBL" id="BAABKM010000002">
    <property type="protein sequence ID" value="GAA4703423.1"/>
    <property type="molecule type" value="Genomic_DNA"/>
</dbReference>
<name>A0ABP8X9X8_9ACTN</name>
<feature type="region of interest" description="Disordered" evidence="1">
    <location>
        <begin position="1"/>
        <end position="20"/>
    </location>
</feature>
<dbReference type="RefSeq" id="WP_345521211.1">
    <property type="nucleotide sequence ID" value="NZ_BAABKM010000002.1"/>
</dbReference>
<keyword evidence="2" id="KW-0812">Transmembrane</keyword>
<protein>
    <recommendedName>
        <fullName evidence="5">DUF4244 domain-containing protein</fullName>
    </recommendedName>
</protein>
<evidence type="ECO:0008006" key="5">
    <source>
        <dbReference type="Google" id="ProtNLM"/>
    </source>
</evidence>
<organism evidence="3 4">
    <name type="scientific">Nocardioides conyzicola</name>
    <dbReference type="NCBI Taxonomy" id="1651781"/>
    <lineage>
        <taxon>Bacteria</taxon>
        <taxon>Bacillati</taxon>
        <taxon>Actinomycetota</taxon>
        <taxon>Actinomycetes</taxon>
        <taxon>Propionibacteriales</taxon>
        <taxon>Nocardioidaceae</taxon>
        <taxon>Nocardioides</taxon>
    </lineage>
</organism>
<keyword evidence="4" id="KW-1185">Reference proteome</keyword>
<evidence type="ECO:0000256" key="2">
    <source>
        <dbReference type="SAM" id="Phobius"/>
    </source>
</evidence>
<feature type="transmembrane region" description="Helical" evidence="2">
    <location>
        <begin position="25"/>
        <end position="43"/>
    </location>
</feature>
<evidence type="ECO:0000256" key="1">
    <source>
        <dbReference type="SAM" id="MobiDB-lite"/>
    </source>
</evidence>
<proteinExistence type="predicted"/>
<accession>A0ABP8X9X8</accession>
<comment type="caution">
    <text evidence="3">The sequence shown here is derived from an EMBL/GenBank/DDBJ whole genome shotgun (WGS) entry which is preliminary data.</text>
</comment>
<evidence type="ECO:0000313" key="3">
    <source>
        <dbReference type="EMBL" id="GAA4703423.1"/>
    </source>
</evidence>
<reference evidence="4" key="1">
    <citation type="journal article" date="2019" name="Int. J. Syst. Evol. Microbiol.">
        <title>The Global Catalogue of Microorganisms (GCM) 10K type strain sequencing project: providing services to taxonomists for standard genome sequencing and annotation.</title>
        <authorList>
            <consortium name="The Broad Institute Genomics Platform"/>
            <consortium name="The Broad Institute Genome Sequencing Center for Infectious Disease"/>
            <person name="Wu L."/>
            <person name="Ma J."/>
        </authorList>
    </citation>
    <scope>NUCLEOTIDE SEQUENCE [LARGE SCALE GENOMIC DNA]</scope>
    <source>
        <strain evidence="4">JCM 18531</strain>
    </source>
</reference>
<sequence>MTDDNAVPTPRADDRSESGQGTVEFIGGFVVLCAIILALLTLVDPVRDEVRELCRVALAAMRDGPG</sequence>
<dbReference type="Proteomes" id="UP001499974">
    <property type="component" value="Unassembled WGS sequence"/>
</dbReference>
<keyword evidence="2" id="KW-0472">Membrane</keyword>